<evidence type="ECO:0000313" key="1">
    <source>
        <dbReference type="EMBL" id="MBK3496789.1"/>
    </source>
</evidence>
<evidence type="ECO:0000313" key="2">
    <source>
        <dbReference type="Proteomes" id="UP000618943"/>
    </source>
</evidence>
<dbReference type="RefSeq" id="WP_100795357.1">
    <property type="nucleotide sequence ID" value="NZ_JAEOAH010000041.1"/>
</dbReference>
<name>A0ABS1HBJ5_9BACL</name>
<gene>
    <name evidence="1" type="ORF">JFL43_18375</name>
</gene>
<keyword evidence="2" id="KW-1185">Reference proteome</keyword>
<reference evidence="1 2" key="1">
    <citation type="submission" date="2020-12" db="EMBL/GenBank/DDBJ databases">
        <title>YIM B01967 draft genome.</title>
        <authorList>
            <person name="Yan X."/>
        </authorList>
    </citation>
    <scope>NUCLEOTIDE SEQUENCE [LARGE SCALE GENOMIC DNA]</scope>
    <source>
        <strain evidence="1 2">YIM B01967</strain>
    </source>
</reference>
<sequence>MKIYSCETHIGHALDMFVAEQKEVPLFEMATEEEKLSTSCKYCEELATYVVANE</sequence>
<comment type="caution">
    <text evidence="1">The sequence shown here is derived from an EMBL/GenBank/DDBJ whole genome shotgun (WGS) entry which is preliminary data.</text>
</comment>
<dbReference type="InterPro" id="IPR025626">
    <property type="entry name" value="YyzF"/>
</dbReference>
<protein>
    <submittedName>
        <fullName evidence="1">CxxH/CxxC protein</fullName>
    </submittedName>
</protein>
<dbReference type="EMBL" id="JAEOAH010000041">
    <property type="protein sequence ID" value="MBK3496789.1"/>
    <property type="molecule type" value="Genomic_DNA"/>
</dbReference>
<accession>A0ABS1HBJ5</accession>
<dbReference type="NCBIfam" id="TIGR04129">
    <property type="entry name" value="CxxH_BA5709"/>
    <property type="match status" value="1"/>
</dbReference>
<proteinExistence type="predicted"/>
<dbReference type="Proteomes" id="UP000618943">
    <property type="component" value="Unassembled WGS sequence"/>
</dbReference>
<organism evidence="1 2">
    <name type="scientific">Viridibacillus soli</name>
    <dbReference type="NCBI Taxonomy" id="2798301"/>
    <lineage>
        <taxon>Bacteria</taxon>
        <taxon>Bacillati</taxon>
        <taxon>Bacillota</taxon>
        <taxon>Bacilli</taxon>
        <taxon>Bacillales</taxon>
        <taxon>Caryophanaceae</taxon>
        <taxon>Viridibacillus</taxon>
    </lineage>
</organism>
<dbReference type="Pfam" id="PF14116">
    <property type="entry name" value="YyzF"/>
    <property type="match status" value="1"/>
</dbReference>